<dbReference type="InterPro" id="IPR001249">
    <property type="entry name" value="AcCoA_biotinCC"/>
</dbReference>
<dbReference type="GO" id="GO:0006633">
    <property type="term" value="P:fatty acid biosynthetic process"/>
    <property type="evidence" value="ECO:0007669"/>
    <property type="project" value="UniProtKB-UniPathway"/>
</dbReference>
<proteinExistence type="predicted"/>
<reference evidence="12 13" key="1">
    <citation type="submission" date="2019-03" db="EMBL/GenBank/DDBJ databases">
        <title>Genomic Encyclopedia of Type Strains, Phase IV (KMG-IV): sequencing the most valuable type-strain genomes for metagenomic binning, comparative biology and taxonomic classification.</title>
        <authorList>
            <person name="Goeker M."/>
        </authorList>
    </citation>
    <scope>NUCLEOTIDE SEQUENCE [LARGE SCALE GENOMIC DNA]</scope>
    <source>
        <strain evidence="12 13">DSM 18063</strain>
    </source>
</reference>
<dbReference type="SUPFAM" id="SSF51230">
    <property type="entry name" value="Single hybrid motif"/>
    <property type="match status" value="1"/>
</dbReference>
<dbReference type="PANTHER" id="PTHR45266:SF3">
    <property type="entry name" value="OXALOACETATE DECARBOXYLASE ALPHA CHAIN"/>
    <property type="match status" value="1"/>
</dbReference>
<keyword evidence="5 9" id="KW-0276">Fatty acid metabolism</keyword>
<dbReference type="InterPro" id="IPR050709">
    <property type="entry name" value="Biotin_Carboxyl_Carrier/Decarb"/>
</dbReference>
<evidence type="ECO:0000256" key="1">
    <source>
        <dbReference type="ARBA" id="ARBA00003761"/>
    </source>
</evidence>
<evidence type="ECO:0000256" key="7">
    <source>
        <dbReference type="ARBA" id="ARBA00023160"/>
    </source>
</evidence>
<dbReference type="Gene3D" id="2.40.50.100">
    <property type="match status" value="1"/>
</dbReference>
<dbReference type="Proteomes" id="UP000294835">
    <property type="component" value="Unassembled WGS sequence"/>
</dbReference>
<evidence type="ECO:0000259" key="11">
    <source>
        <dbReference type="PROSITE" id="PS50968"/>
    </source>
</evidence>
<dbReference type="NCBIfam" id="TIGR00531">
    <property type="entry name" value="BCCP"/>
    <property type="match status" value="1"/>
</dbReference>
<dbReference type="InterPro" id="IPR001882">
    <property type="entry name" value="Biotin_BS"/>
</dbReference>
<evidence type="ECO:0000256" key="4">
    <source>
        <dbReference type="ARBA" id="ARBA00022516"/>
    </source>
</evidence>
<evidence type="ECO:0000256" key="5">
    <source>
        <dbReference type="ARBA" id="ARBA00022832"/>
    </source>
</evidence>
<dbReference type="GO" id="GO:0003989">
    <property type="term" value="F:acetyl-CoA carboxylase activity"/>
    <property type="evidence" value="ECO:0007669"/>
    <property type="project" value="InterPro"/>
</dbReference>
<dbReference type="PRINTS" id="PR01071">
    <property type="entry name" value="ACOABIOTINCC"/>
</dbReference>
<dbReference type="GO" id="GO:0009317">
    <property type="term" value="C:acetyl-CoA carboxylase complex"/>
    <property type="evidence" value="ECO:0007669"/>
    <property type="project" value="InterPro"/>
</dbReference>
<dbReference type="InterPro" id="IPR011053">
    <property type="entry name" value="Single_hybrid_motif"/>
</dbReference>
<dbReference type="Pfam" id="PF00364">
    <property type="entry name" value="Biotin_lipoyl"/>
    <property type="match status" value="1"/>
</dbReference>
<feature type="domain" description="Lipoyl-binding" evidence="11">
    <location>
        <begin position="85"/>
        <end position="161"/>
    </location>
</feature>
<comment type="caution">
    <text evidence="12">The sequence shown here is derived from an EMBL/GenBank/DDBJ whole genome shotgun (WGS) entry which is preliminary data.</text>
</comment>
<dbReference type="InterPro" id="IPR000089">
    <property type="entry name" value="Biotin_lipoyl"/>
</dbReference>
<keyword evidence="7 9" id="KW-0275">Fatty acid biosynthesis</keyword>
<dbReference type="PROSITE" id="PS50968">
    <property type="entry name" value="BIOTINYL_LIPOYL"/>
    <property type="match status" value="1"/>
</dbReference>
<feature type="region of interest" description="Disordered" evidence="10">
    <location>
        <begin position="66"/>
        <end position="86"/>
    </location>
</feature>
<keyword evidence="4 9" id="KW-0444">Lipid biosynthesis</keyword>
<protein>
    <recommendedName>
        <fullName evidence="3 9">Biotin carboxyl carrier protein of acetyl-CoA carboxylase</fullName>
    </recommendedName>
</protein>
<dbReference type="UniPathway" id="UPA00094"/>
<dbReference type="AlphaFoldDB" id="A0A4R2PWS3"/>
<evidence type="ECO:0000256" key="9">
    <source>
        <dbReference type="RuleBase" id="RU364072"/>
    </source>
</evidence>
<evidence type="ECO:0000256" key="2">
    <source>
        <dbReference type="ARBA" id="ARBA00005194"/>
    </source>
</evidence>
<dbReference type="CDD" id="cd06850">
    <property type="entry name" value="biotinyl_domain"/>
    <property type="match status" value="1"/>
</dbReference>
<evidence type="ECO:0000256" key="8">
    <source>
        <dbReference type="ARBA" id="ARBA00023267"/>
    </source>
</evidence>
<dbReference type="EMBL" id="SLXP01000018">
    <property type="protein sequence ID" value="TCP38715.1"/>
    <property type="molecule type" value="Genomic_DNA"/>
</dbReference>
<evidence type="ECO:0000256" key="3">
    <source>
        <dbReference type="ARBA" id="ARBA00017562"/>
    </source>
</evidence>
<dbReference type="PROSITE" id="PS00188">
    <property type="entry name" value="BIOTIN"/>
    <property type="match status" value="1"/>
</dbReference>
<evidence type="ECO:0000313" key="12">
    <source>
        <dbReference type="EMBL" id="TCP38715.1"/>
    </source>
</evidence>
<sequence>MTKTSHEADVAFIQALAELLREHDLTELQVKREYGEDDSLDVRVSRSGPAPVAAAPAAYAMPAPAAAAPAPVADTAPADDPALHPGAVTSPMVGTVYLQPEPGSDAFVKVGDSVTEGQTLLIVEAMKTMNHIPAPRAGTVKRILVEDGAPVEFGAPLMIIE</sequence>
<organism evidence="12 13">
    <name type="scientific">Rhodovulum marinum</name>
    <dbReference type="NCBI Taxonomy" id="320662"/>
    <lineage>
        <taxon>Bacteria</taxon>
        <taxon>Pseudomonadati</taxon>
        <taxon>Pseudomonadota</taxon>
        <taxon>Alphaproteobacteria</taxon>
        <taxon>Rhodobacterales</taxon>
        <taxon>Paracoccaceae</taxon>
        <taxon>Rhodovulum</taxon>
    </lineage>
</organism>
<keyword evidence="8 9" id="KW-0092">Biotin</keyword>
<evidence type="ECO:0000256" key="6">
    <source>
        <dbReference type="ARBA" id="ARBA00023098"/>
    </source>
</evidence>
<accession>A0A4R2PWS3</accession>
<dbReference type="RefSeq" id="WP_132465781.1">
    <property type="nucleotide sequence ID" value="NZ_SLXP01000018.1"/>
</dbReference>
<name>A0A4R2PWS3_9RHOB</name>
<keyword evidence="13" id="KW-1185">Reference proteome</keyword>
<evidence type="ECO:0000313" key="13">
    <source>
        <dbReference type="Proteomes" id="UP000294835"/>
    </source>
</evidence>
<dbReference type="FunFam" id="2.40.50.100:FF:000003">
    <property type="entry name" value="Acetyl-CoA carboxylase biotin carboxyl carrier protein"/>
    <property type="match status" value="1"/>
</dbReference>
<dbReference type="PANTHER" id="PTHR45266">
    <property type="entry name" value="OXALOACETATE DECARBOXYLASE ALPHA CHAIN"/>
    <property type="match status" value="1"/>
</dbReference>
<feature type="compositionally biased region" description="Low complexity" evidence="10">
    <location>
        <begin position="66"/>
        <end position="80"/>
    </location>
</feature>
<gene>
    <name evidence="12" type="ORF">EV662_11816</name>
</gene>
<comment type="function">
    <text evidence="1 9">This protein is a component of the acetyl coenzyme A carboxylase complex; first, biotin carboxylase catalyzes the carboxylation of the carrier protein and then the transcarboxylase transfers the carboxyl group to form malonyl-CoA.</text>
</comment>
<comment type="pathway">
    <text evidence="2 9">Lipid metabolism; fatty acid biosynthesis.</text>
</comment>
<keyword evidence="6 9" id="KW-0443">Lipid metabolism</keyword>
<dbReference type="OrthoDB" id="9811735at2"/>
<evidence type="ECO:0000256" key="10">
    <source>
        <dbReference type="SAM" id="MobiDB-lite"/>
    </source>
</evidence>